<dbReference type="Proteomes" id="UP000249464">
    <property type="component" value="Unassembled WGS sequence"/>
</dbReference>
<gene>
    <name evidence="1" type="primary">BQ5605_C009g05816</name>
    <name evidence="1" type="ORF">BQ5605_C009G05816</name>
</gene>
<reference evidence="1 2" key="1">
    <citation type="submission" date="2016-11" db="EMBL/GenBank/DDBJ databases">
        <authorList>
            <person name="Jaros S."/>
            <person name="Januszkiewicz K."/>
            <person name="Wedrychowicz H."/>
        </authorList>
    </citation>
    <scope>NUCLEOTIDE SEQUENCE [LARGE SCALE GENOMIC DNA]</scope>
</reference>
<sequence>MKRPRLLNPFKVEIPLAIKRLLSLNLKFIIRPKINVVAPLESFKELRTTVCHRSRFLNAPVKTGRDRYVPGLHVKSTIPYTWPKADETVEKGLDRGFLLLRQALDGVDSTRWQPNLAGATLPSLEGFMNNNNVLVKAADKNLGLTVLPKDWYVEEGLRQLQDSSTYLELKMVRLRTIIKTLMYRRKRLLSKVFSFASLYQYTPFSAEKFVHQLNKDQIQLPEFHMLPKMHKVKLAGRPIVPSHSWVTSHVSKYADWLLQPMLRLFSWIIQDLKDLL</sequence>
<keyword evidence="2" id="KW-1185">Reference proteome</keyword>
<name>A0A2X0N151_9BASI</name>
<evidence type="ECO:0000313" key="2">
    <source>
        <dbReference type="Proteomes" id="UP000249464"/>
    </source>
</evidence>
<dbReference type="EMBL" id="FQNC01000049">
    <property type="protein sequence ID" value="SGY86418.1"/>
    <property type="molecule type" value="Genomic_DNA"/>
</dbReference>
<proteinExistence type="predicted"/>
<organism evidence="1 2">
    <name type="scientific">Microbotryum silenes-dioicae</name>
    <dbReference type="NCBI Taxonomy" id="796604"/>
    <lineage>
        <taxon>Eukaryota</taxon>
        <taxon>Fungi</taxon>
        <taxon>Dikarya</taxon>
        <taxon>Basidiomycota</taxon>
        <taxon>Pucciniomycotina</taxon>
        <taxon>Microbotryomycetes</taxon>
        <taxon>Microbotryales</taxon>
        <taxon>Microbotryaceae</taxon>
        <taxon>Microbotryum</taxon>
    </lineage>
</organism>
<protein>
    <submittedName>
        <fullName evidence="1">BQ5605_C009g05816 protein</fullName>
    </submittedName>
</protein>
<evidence type="ECO:0000313" key="1">
    <source>
        <dbReference type="EMBL" id="SGY86418.1"/>
    </source>
</evidence>
<dbReference type="AlphaFoldDB" id="A0A2X0N151"/>
<accession>A0A2X0N151</accession>
<dbReference type="STRING" id="796604.A0A2X0N151"/>